<keyword evidence="4 6" id="KW-1133">Transmembrane helix</keyword>
<reference evidence="8 9" key="1">
    <citation type="journal article" date="2014" name="Int. J. Syst. Evol. Microbiol.">
        <title>Rhodoluna lacicola gen. nov., sp. nov., a planktonic freshwater bacterium with stream-lined genome.</title>
        <authorList>
            <person name="Hahn M."/>
            <person name="Schmidt J."/>
            <person name="Taipale S.J."/>
            <person name="Doolittle W.F."/>
            <person name="Koll U."/>
        </authorList>
    </citation>
    <scope>NUCLEOTIDE SEQUENCE [LARGE SCALE GENOMIC DNA]</scope>
    <source>
        <strain evidence="8 9">MWH-Ta8</strain>
    </source>
</reference>
<proteinExistence type="predicted"/>
<gene>
    <name evidence="8" type="ORF">Rhola_00001510</name>
</gene>
<dbReference type="CDD" id="cd17321">
    <property type="entry name" value="MFS_MMR_MDR_like"/>
    <property type="match status" value="1"/>
</dbReference>
<evidence type="ECO:0000256" key="6">
    <source>
        <dbReference type="SAM" id="Phobius"/>
    </source>
</evidence>
<dbReference type="Pfam" id="PF07690">
    <property type="entry name" value="MFS_1"/>
    <property type="match status" value="2"/>
</dbReference>
<dbReference type="InterPro" id="IPR020846">
    <property type="entry name" value="MFS_dom"/>
</dbReference>
<feature type="transmembrane region" description="Helical" evidence="6">
    <location>
        <begin position="425"/>
        <end position="446"/>
    </location>
</feature>
<dbReference type="KEGG" id="rla:Rhola_00001510"/>
<evidence type="ECO:0000256" key="1">
    <source>
        <dbReference type="ARBA" id="ARBA00004651"/>
    </source>
</evidence>
<dbReference type="Gene3D" id="1.20.1720.10">
    <property type="entry name" value="Multidrug resistance protein D"/>
    <property type="match status" value="1"/>
</dbReference>
<evidence type="ECO:0000313" key="9">
    <source>
        <dbReference type="Proteomes" id="UP000067708"/>
    </source>
</evidence>
<dbReference type="InterPro" id="IPR011701">
    <property type="entry name" value="MFS"/>
</dbReference>
<dbReference type="Proteomes" id="UP000067708">
    <property type="component" value="Chromosome"/>
</dbReference>
<protein>
    <submittedName>
        <fullName evidence="8">Sugar phosphate permease</fullName>
    </submittedName>
</protein>
<dbReference type="AlphaFoldDB" id="A0A060JAS4"/>
<feature type="transmembrane region" description="Helical" evidence="6">
    <location>
        <begin position="196"/>
        <end position="216"/>
    </location>
</feature>
<keyword evidence="3 6" id="KW-0812">Transmembrane</keyword>
<feature type="transmembrane region" description="Helical" evidence="6">
    <location>
        <begin position="292"/>
        <end position="312"/>
    </location>
</feature>
<feature type="transmembrane region" description="Helical" evidence="6">
    <location>
        <begin position="52"/>
        <end position="69"/>
    </location>
</feature>
<feature type="transmembrane region" description="Helical" evidence="6">
    <location>
        <begin position="318"/>
        <end position="344"/>
    </location>
</feature>
<feature type="transmembrane region" description="Helical" evidence="6">
    <location>
        <begin position="76"/>
        <end position="93"/>
    </location>
</feature>
<dbReference type="GO" id="GO:0005886">
    <property type="term" value="C:plasma membrane"/>
    <property type="evidence" value="ECO:0007669"/>
    <property type="project" value="UniProtKB-SubCell"/>
</dbReference>
<feature type="transmembrane region" description="Helical" evidence="6">
    <location>
        <begin position="517"/>
        <end position="537"/>
    </location>
</feature>
<feature type="domain" description="Major facilitator superfamily (MFS) profile" evidence="7">
    <location>
        <begin position="10"/>
        <end position="541"/>
    </location>
</feature>
<accession>A0A060JAS4</accession>
<feature type="transmembrane region" description="Helical" evidence="6">
    <location>
        <begin position="384"/>
        <end position="405"/>
    </location>
</feature>
<dbReference type="EMBL" id="CP007490">
    <property type="protein sequence ID" value="AIC46981.1"/>
    <property type="molecule type" value="Genomic_DNA"/>
</dbReference>
<dbReference type="STRING" id="529884.Rhola_00001510"/>
<evidence type="ECO:0000259" key="7">
    <source>
        <dbReference type="PROSITE" id="PS50850"/>
    </source>
</evidence>
<dbReference type="PANTHER" id="PTHR42718:SF9">
    <property type="entry name" value="MAJOR FACILITATOR SUPERFAMILY MULTIDRUG TRANSPORTER MFSC"/>
    <property type="match status" value="1"/>
</dbReference>
<evidence type="ECO:0000256" key="4">
    <source>
        <dbReference type="ARBA" id="ARBA00022989"/>
    </source>
</evidence>
<evidence type="ECO:0000256" key="3">
    <source>
        <dbReference type="ARBA" id="ARBA00022692"/>
    </source>
</evidence>
<organism evidence="8 9">
    <name type="scientific">Rhodoluna lacicola</name>
    <dbReference type="NCBI Taxonomy" id="529884"/>
    <lineage>
        <taxon>Bacteria</taxon>
        <taxon>Bacillati</taxon>
        <taxon>Actinomycetota</taxon>
        <taxon>Actinomycetes</taxon>
        <taxon>Micrococcales</taxon>
        <taxon>Microbacteriaceae</taxon>
        <taxon>Luna cluster</taxon>
        <taxon>Luna-1 subcluster</taxon>
        <taxon>Rhodoluna</taxon>
    </lineage>
</organism>
<dbReference type="PROSITE" id="PS50850">
    <property type="entry name" value="MFS"/>
    <property type="match status" value="1"/>
</dbReference>
<evidence type="ECO:0000313" key="8">
    <source>
        <dbReference type="EMBL" id="AIC46981.1"/>
    </source>
</evidence>
<dbReference type="RefSeq" id="WP_038501689.1">
    <property type="nucleotide sequence ID" value="NZ_CP007490.1"/>
</dbReference>
<keyword evidence="2" id="KW-0813">Transport</keyword>
<keyword evidence="5 6" id="KW-0472">Membrane</keyword>
<name>A0A060JAS4_9MICO</name>
<feature type="transmembrane region" description="Helical" evidence="6">
    <location>
        <begin position="244"/>
        <end position="264"/>
    </location>
</feature>
<dbReference type="eggNOG" id="COG0477">
    <property type="taxonomic scope" value="Bacteria"/>
</dbReference>
<evidence type="ECO:0000256" key="2">
    <source>
        <dbReference type="ARBA" id="ARBA00022448"/>
    </source>
</evidence>
<comment type="subcellular location">
    <subcellularLocation>
        <location evidence="1">Cell membrane</location>
        <topology evidence="1">Multi-pass membrane protein</topology>
    </subcellularLocation>
</comment>
<feature type="transmembrane region" description="Helical" evidence="6">
    <location>
        <begin position="356"/>
        <end position="378"/>
    </location>
</feature>
<dbReference type="Gene3D" id="1.20.1250.20">
    <property type="entry name" value="MFS general substrate transporter like domains"/>
    <property type="match status" value="1"/>
</dbReference>
<evidence type="ECO:0000256" key="5">
    <source>
        <dbReference type="ARBA" id="ARBA00023136"/>
    </source>
</evidence>
<dbReference type="PANTHER" id="PTHR42718">
    <property type="entry name" value="MAJOR FACILITATOR SUPERFAMILY MULTIDRUG TRANSPORTER MFSC"/>
    <property type="match status" value="1"/>
</dbReference>
<sequence>MSKTPNRWIGLVFISMAISLVIIDGTIVNTIFPSIIADLKLSSTEVQWVQESYVLVFASLLLVWGTIGDRIGRRKLLIIGIFIFTLASIWAGFSTDASTMILARIAQGVGGAMVLPTTLSLVNATFQGKERGIAFAVWGSTIGGMVAVGPVLGGWLATDFDWRWAFNINAPLGLIIIIGLLIFATESKQAQREGRIDWVGAGISVIMFSTLVFGLIEGRAYGWWNVNPANQFAIGDFKWPTTGISVIPVSLAIFVISTVLFVLWERSREKAQKNVILDLGLFGIASFRNGSIAAGIISMGEFGLLFAIPLWLQNVQGLSAISSGLVLLWLAGGAFLASAVGGALSGKLSATNAVRIGVFLELIAVAGIAFIASTSGGWQGIAPFLAIYGIGIGLATAQLTGVIMVDVPLEKTGQASGSQSTVRQIGSALGIAVLGTVLFTSTQASIETRIVDLPGLSVVDEPTRQIIAEQIAGPVADSAGAAIIAIPQFLTSQGMPQDVANQVTVAAADGFTDGMKATGWAAAFFLLLGLASTYNLGTKSKEVAGVRKTRAKAKPETKADAE</sequence>
<dbReference type="HOGENOM" id="CLU_000960_28_2_11"/>
<feature type="transmembrane region" description="Helical" evidence="6">
    <location>
        <begin position="105"/>
        <end position="126"/>
    </location>
</feature>
<feature type="transmembrane region" description="Helical" evidence="6">
    <location>
        <begin position="12"/>
        <end position="32"/>
    </location>
</feature>
<dbReference type="InterPro" id="IPR036259">
    <property type="entry name" value="MFS_trans_sf"/>
</dbReference>
<feature type="transmembrane region" description="Helical" evidence="6">
    <location>
        <begin position="133"/>
        <end position="158"/>
    </location>
</feature>
<feature type="transmembrane region" description="Helical" evidence="6">
    <location>
        <begin position="164"/>
        <end position="184"/>
    </location>
</feature>
<dbReference type="OrthoDB" id="9781469at2"/>
<keyword evidence="9" id="KW-1185">Reference proteome</keyword>
<dbReference type="SUPFAM" id="SSF103473">
    <property type="entry name" value="MFS general substrate transporter"/>
    <property type="match status" value="1"/>
</dbReference>
<dbReference type="GO" id="GO:0022857">
    <property type="term" value="F:transmembrane transporter activity"/>
    <property type="evidence" value="ECO:0007669"/>
    <property type="project" value="InterPro"/>
</dbReference>